<dbReference type="SUPFAM" id="SSF53597">
    <property type="entry name" value="Dihydrofolate reductase-like"/>
    <property type="match status" value="1"/>
</dbReference>
<gene>
    <name evidence="2" type="ORF">GGR21_004013</name>
</gene>
<dbReference type="Gene3D" id="3.40.430.10">
    <property type="entry name" value="Dihydrofolate Reductase, subunit A"/>
    <property type="match status" value="1"/>
</dbReference>
<dbReference type="EMBL" id="JACIEP010000022">
    <property type="protein sequence ID" value="MBB4038086.1"/>
    <property type="molecule type" value="Genomic_DNA"/>
</dbReference>
<dbReference type="InterPro" id="IPR050765">
    <property type="entry name" value="Riboflavin_Biosynth_HTPR"/>
</dbReference>
<protein>
    <submittedName>
        <fullName evidence="2">Dihydrofolate reductase</fullName>
    </submittedName>
</protein>
<dbReference type="InterPro" id="IPR024072">
    <property type="entry name" value="DHFR-like_dom_sf"/>
</dbReference>
<dbReference type="PANTHER" id="PTHR38011">
    <property type="entry name" value="DIHYDROFOLATE REDUCTASE FAMILY PROTEIN (AFU_ORTHOLOGUE AFUA_8G06820)"/>
    <property type="match status" value="1"/>
</dbReference>
<name>A0A840CRN5_9BACT</name>
<dbReference type="GO" id="GO:0009231">
    <property type="term" value="P:riboflavin biosynthetic process"/>
    <property type="evidence" value="ECO:0007669"/>
    <property type="project" value="InterPro"/>
</dbReference>
<keyword evidence="3" id="KW-1185">Reference proteome</keyword>
<dbReference type="InterPro" id="IPR002734">
    <property type="entry name" value="RibDG_C"/>
</dbReference>
<organism evidence="2 3">
    <name type="scientific">Dysgonomonas hofstadii</name>
    <dbReference type="NCBI Taxonomy" id="637886"/>
    <lineage>
        <taxon>Bacteria</taxon>
        <taxon>Pseudomonadati</taxon>
        <taxon>Bacteroidota</taxon>
        <taxon>Bacteroidia</taxon>
        <taxon>Bacteroidales</taxon>
        <taxon>Dysgonomonadaceae</taxon>
        <taxon>Dysgonomonas</taxon>
    </lineage>
</organism>
<dbReference type="RefSeq" id="WP_006844214.1">
    <property type="nucleotide sequence ID" value="NZ_JACIEP010000022.1"/>
</dbReference>
<dbReference type="Proteomes" id="UP000555103">
    <property type="component" value="Unassembled WGS sequence"/>
</dbReference>
<comment type="caution">
    <text evidence="2">The sequence shown here is derived from an EMBL/GenBank/DDBJ whole genome shotgun (WGS) entry which is preliminary data.</text>
</comment>
<reference evidence="2 3" key="1">
    <citation type="submission" date="2020-08" db="EMBL/GenBank/DDBJ databases">
        <title>Genomic Encyclopedia of Type Strains, Phase IV (KMG-IV): sequencing the most valuable type-strain genomes for metagenomic binning, comparative biology and taxonomic classification.</title>
        <authorList>
            <person name="Goeker M."/>
        </authorList>
    </citation>
    <scope>NUCLEOTIDE SEQUENCE [LARGE SCALE GENOMIC DNA]</scope>
    <source>
        <strain evidence="2 3">DSM 104969</strain>
    </source>
</reference>
<dbReference type="Pfam" id="PF01872">
    <property type="entry name" value="RibD_C"/>
    <property type="match status" value="1"/>
</dbReference>
<evidence type="ECO:0000313" key="3">
    <source>
        <dbReference type="Proteomes" id="UP000555103"/>
    </source>
</evidence>
<evidence type="ECO:0000313" key="2">
    <source>
        <dbReference type="EMBL" id="MBB4038086.1"/>
    </source>
</evidence>
<dbReference type="GeneID" id="78083468"/>
<dbReference type="PANTHER" id="PTHR38011:SF11">
    <property type="entry name" value="2,5-DIAMINO-6-RIBOSYLAMINO-4(3H)-PYRIMIDINONE 5'-PHOSPHATE REDUCTASE"/>
    <property type="match status" value="1"/>
</dbReference>
<proteinExistence type="predicted"/>
<feature type="domain" description="Bacterial bifunctional deaminase-reductase C-terminal" evidence="1">
    <location>
        <begin position="4"/>
        <end position="174"/>
    </location>
</feature>
<accession>A0A840CRN5</accession>
<sequence length="183" mass="21624">MSKIKMYAVISLDGYIAQVNGDIDFSEKYIKQYDYGFKDFLRTIDCVLFSHRHYTMIQCYNYRWKYENLPCYVISRHFFEAPPKRDIRIILDNRKSSRSYMNQVQEIISYGGGDIWLAGDHELIAEFSEQELIDEFTLIIIPVTLGHGFPLSMGNAKENYWELSSQQAYPNGVIRLKYQRNIK</sequence>
<dbReference type="GO" id="GO:0008703">
    <property type="term" value="F:5-amino-6-(5-phosphoribosylamino)uracil reductase activity"/>
    <property type="evidence" value="ECO:0007669"/>
    <property type="project" value="InterPro"/>
</dbReference>
<dbReference type="AlphaFoldDB" id="A0A840CRN5"/>
<evidence type="ECO:0000259" key="1">
    <source>
        <dbReference type="Pfam" id="PF01872"/>
    </source>
</evidence>